<gene>
    <name evidence="2" type="ORF">IRJ41_017255</name>
</gene>
<feature type="compositionally biased region" description="Polar residues" evidence="1">
    <location>
        <begin position="90"/>
        <end position="102"/>
    </location>
</feature>
<feature type="compositionally biased region" description="Basic and acidic residues" evidence="1">
    <location>
        <begin position="8"/>
        <end position="18"/>
    </location>
</feature>
<feature type="compositionally biased region" description="Basic and acidic residues" evidence="1">
    <location>
        <begin position="59"/>
        <end position="72"/>
    </location>
</feature>
<feature type="non-terminal residue" evidence="2">
    <location>
        <position position="1"/>
    </location>
</feature>
<evidence type="ECO:0000313" key="3">
    <source>
        <dbReference type="Proteomes" id="UP001059041"/>
    </source>
</evidence>
<keyword evidence="3" id="KW-1185">Reference proteome</keyword>
<dbReference type="EMBL" id="JAFHDT010000009">
    <property type="protein sequence ID" value="KAI7805719.1"/>
    <property type="molecule type" value="Genomic_DNA"/>
</dbReference>
<evidence type="ECO:0000313" key="2">
    <source>
        <dbReference type="EMBL" id="KAI7805719.1"/>
    </source>
</evidence>
<feature type="compositionally biased region" description="Basic and acidic residues" evidence="1">
    <location>
        <begin position="26"/>
        <end position="40"/>
    </location>
</feature>
<accession>A0A9W7WP18</accession>
<comment type="caution">
    <text evidence="2">The sequence shown here is derived from an EMBL/GenBank/DDBJ whole genome shotgun (WGS) entry which is preliminary data.</text>
</comment>
<dbReference type="AlphaFoldDB" id="A0A9W7WP18"/>
<evidence type="ECO:0000256" key="1">
    <source>
        <dbReference type="SAM" id="MobiDB-lite"/>
    </source>
</evidence>
<dbReference type="Proteomes" id="UP001059041">
    <property type="component" value="Linkage Group LG9"/>
</dbReference>
<protein>
    <submittedName>
        <fullName evidence="2">Uncharacterized protein</fullName>
    </submittedName>
</protein>
<feature type="region of interest" description="Disordered" evidence="1">
    <location>
        <begin position="1"/>
        <end position="102"/>
    </location>
</feature>
<sequence>EIPPAAQRTRELHFDRQTGRNRCCRRREEEQRQAEQRSSTEEFSNSCPADVLPARSKRSRAEKERERERVSEREDENGNTPHHPEATDYSLGQGTYGTTTTAWRNGDVNLTRAAKRFAIRELPFRFLKYIPSSHSKQRLDFLFCVLQAKHNSGSRTEASEVDCRV</sequence>
<proteinExistence type="predicted"/>
<name>A0A9W7WP18_TRIRA</name>
<organism evidence="2 3">
    <name type="scientific">Triplophysa rosa</name>
    <name type="common">Cave loach</name>
    <dbReference type="NCBI Taxonomy" id="992332"/>
    <lineage>
        <taxon>Eukaryota</taxon>
        <taxon>Metazoa</taxon>
        <taxon>Chordata</taxon>
        <taxon>Craniata</taxon>
        <taxon>Vertebrata</taxon>
        <taxon>Euteleostomi</taxon>
        <taxon>Actinopterygii</taxon>
        <taxon>Neopterygii</taxon>
        <taxon>Teleostei</taxon>
        <taxon>Ostariophysi</taxon>
        <taxon>Cypriniformes</taxon>
        <taxon>Nemacheilidae</taxon>
        <taxon>Triplophysa</taxon>
    </lineage>
</organism>
<reference evidence="2" key="1">
    <citation type="submission" date="2021-02" db="EMBL/GenBank/DDBJ databases">
        <title>Comparative genomics reveals that relaxation of natural selection precedes convergent phenotypic evolution of cavefish.</title>
        <authorList>
            <person name="Peng Z."/>
        </authorList>
    </citation>
    <scope>NUCLEOTIDE SEQUENCE</scope>
    <source>
        <tissue evidence="2">Muscle</tissue>
    </source>
</reference>